<evidence type="ECO:0000256" key="4">
    <source>
        <dbReference type="ARBA" id="ARBA00022723"/>
    </source>
</evidence>
<dbReference type="SUPFAM" id="SSF50022">
    <property type="entry name" value="ISP domain"/>
    <property type="match status" value="1"/>
</dbReference>
<comment type="cofactor">
    <cofactor evidence="9">
        <name>[2Fe-2S] cluster</name>
        <dbReference type="ChEBI" id="CHEBI:190135"/>
    </cofactor>
</comment>
<dbReference type="PRINTS" id="PR00162">
    <property type="entry name" value="RIESKE"/>
</dbReference>
<dbReference type="AlphaFoldDB" id="A0A7W8QLE6"/>
<dbReference type="InterPro" id="IPR036922">
    <property type="entry name" value="Rieske_2Fe-2S_sf"/>
</dbReference>
<evidence type="ECO:0000256" key="3">
    <source>
        <dbReference type="ARBA" id="ARBA00022714"/>
    </source>
</evidence>
<evidence type="ECO:0000259" key="10">
    <source>
        <dbReference type="PROSITE" id="PS51296"/>
    </source>
</evidence>
<reference evidence="11 12" key="1">
    <citation type="submission" date="2020-08" db="EMBL/GenBank/DDBJ databases">
        <title>Sequencing the genomes of 1000 actinobacteria strains.</title>
        <authorList>
            <person name="Klenk H.-P."/>
        </authorList>
    </citation>
    <scope>NUCLEOTIDE SEQUENCE [LARGE SCALE GENOMIC DNA]</scope>
    <source>
        <strain evidence="11 12">DSM 44551</strain>
    </source>
</reference>
<keyword evidence="3" id="KW-0001">2Fe-2S</keyword>
<evidence type="ECO:0000256" key="1">
    <source>
        <dbReference type="ARBA" id="ARBA00002494"/>
    </source>
</evidence>
<keyword evidence="12" id="KW-1185">Reference proteome</keyword>
<evidence type="ECO:0000256" key="7">
    <source>
        <dbReference type="ARBA" id="ARBA00023157"/>
    </source>
</evidence>
<dbReference type="RefSeq" id="WP_221331508.1">
    <property type="nucleotide sequence ID" value="NZ_BAAAJD010000032.1"/>
</dbReference>
<comment type="caution">
    <text evidence="11">The sequence shown here is derived from an EMBL/GenBank/DDBJ whole genome shotgun (WGS) entry which is preliminary data.</text>
</comment>
<dbReference type="GO" id="GO:0046872">
    <property type="term" value="F:metal ion binding"/>
    <property type="evidence" value="ECO:0007669"/>
    <property type="project" value="UniProtKB-KW"/>
</dbReference>
<dbReference type="CDD" id="cd03467">
    <property type="entry name" value="Rieske"/>
    <property type="match status" value="1"/>
</dbReference>
<dbReference type="GO" id="GO:0004497">
    <property type="term" value="F:monooxygenase activity"/>
    <property type="evidence" value="ECO:0007669"/>
    <property type="project" value="UniProtKB-ARBA"/>
</dbReference>
<keyword evidence="6" id="KW-0411">Iron-sulfur</keyword>
<sequence length="146" mass="14711">MGAGGACGCGISRRRMIGAAGAAGAAAVGLSACGNAEDGPAPQDAVMGTVIARTEDVPVGGGTVVIKGKLVVTQPEKGDYRAYSAVCPHAGCTIQEVEENIHCLCHGSEFDIATGEPLAGPATEPLDRFEVSVQGTDITLERALED</sequence>
<evidence type="ECO:0000256" key="2">
    <source>
        <dbReference type="ARBA" id="ARBA00015816"/>
    </source>
</evidence>
<dbReference type="GO" id="GO:0016705">
    <property type="term" value="F:oxidoreductase activity, acting on paired donors, with incorporation or reduction of molecular oxygen"/>
    <property type="evidence" value="ECO:0007669"/>
    <property type="project" value="UniProtKB-ARBA"/>
</dbReference>
<dbReference type="EMBL" id="JACHDB010000001">
    <property type="protein sequence ID" value="MBB5431895.1"/>
    <property type="molecule type" value="Genomic_DNA"/>
</dbReference>
<keyword evidence="5" id="KW-0408">Iron</keyword>
<dbReference type="Gene3D" id="2.102.10.10">
    <property type="entry name" value="Rieske [2Fe-2S] iron-sulphur domain"/>
    <property type="match status" value="1"/>
</dbReference>
<dbReference type="PROSITE" id="PS51296">
    <property type="entry name" value="RIESKE"/>
    <property type="match status" value="1"/>
</dbReference>
<dbReference type="PANTHER" id="PTHR10134">
    <property type="entry name" value="CYTOCHROME B-C1 COMPLEX SUBUNIT RIESKE, MITOCHONDRIAL"/>
    <property type="match status" value="1"/>
</dbReference>
<feature type="domain" description="Rieske" evidence="10">
    <location>
        <begin position="48"/>
        <end position="140"/>
    </location>
</feature>
<dbReference type="Proteomes" id="UP000572635">
    <property type="component" value="Unassembled WGS sequence"/>
</dbReference>
<name>A0A7W8QLE6_9ACTN</name>
<comment type="function">
    <text evidence="1">Iron-sulfur subunit of the cytochrome bc1 complex, an essential component of the respiratory electron transport chain required for ATP synthesis. The bc1 complex catalyzes the oxidation of menaquinol and the reduction of cytochrome c in the respiratory chain. The bc1 complex operates through a Q-cycle mechanism that couples electron transfer to generation of the proton gradient that drives ATP synthesis.</text>
</comment>
<dbReference type="Pfam" id="PF00355">
    <property type="entry name" value="Rieske"/>
    <property type="match status" value="1"/>
</dbReference>
<evidence type="ECO:0000313" key="12">
    <source>
        <dbReference type="Proteomes" id="UP000572635"/>
    </source>
</evidence>
<evidence type="ECO:0000256" key="9">
    <source>
        <dbReference type="ARBA" id="ARBA00034078"/>
    </source>
</evidence>
<dbReference type="GO" id="GO:0016020">
    <property type="term" value="C:membrane"/>
    <property type="evidence" value="ECO:0007669"/>
    <property type="project" value="InterPro"/>
</dbReference>
<keyword evidence="4" id="KW-0479">Metal-binding</keyword>
<dbReference type="InterPro" id="IPR014349">
    <property type="entry name" value="Rieske_Fe-S_prot"/>
</dbReference>
<accession>A0A7W8QLE6</accession>
<organism evidence="11 12">
    <name type="scientific">Nocardiopsis composta</name>
    <dbReference type="NCBI Taxonomy" id="157465"/>
    <lineage>
        <taxon>Bacteria</taxon>
        <taxon>Bacillati</taxon>
        <taxon>Actinomycetota</taxon>
        <taxon>Actinomycetes</taxon>
        <taxon>Streptosporangiales</taxon>
        <taxon>Nocardiopsidaceae</taxon>
        <taxon>Nocardiopsis</taxon>
    </lineage>
</organism>
<evidence type="ECO:0000256" key="5">
    <source>
        <dbReference type="ARBA" id="ARBA00023004"/>
    </source>
</evidence>
<proteinExistence type="predicted"/>
<dbReference type="InterPro" id="IPR017941">
    <property type="entry name" value="Rieske_2Fe-2S"/>
</dbReference>
<dbReference type="InterPro" id="IPR005805">
    <property type="entry name" value="Rieske_Fe-S_prot_C"/>
</dbReference>
<evidence type="ECO:0000256" key="6">
    <source>
        <dbReference type="ARBA" id="ARBA00023014"/>
    </source>
</evidence>
<dbReference type="FunFam" id="2.102.10.10:FF:000016">
    <property type="entry name" value="Nitrite reductase/ring-hydroxylating ferredoxin subunit"/>
    <property type="match status" value="1"/>
</dbReference>
<dbReference type="InterPro" id="IPR019546">
    <property type="entry name" value="TAT_signal_bac_arc"/>
</dbReference>
<evidence type="ECO:0000256" key="8">
    <source>
        <dbReference type="ARBA" id="ARBA00029586"/>
    </source>
</evidence>
<gene>
    <name evidence="11" type="ORF">HDA36_001979</name>
</gene>
<dbReference type="NCBIfam" id="TIGR01409">
    <property type="entry name" value="TAT_signal_seq"/>
    <property type="match status" value="1"/>
</dbReference>
<protein>
    <recommendedName>
        <fullName evidence="2">Cytochrome bc1 complex Rieske iron-sulfur subunit</fullName>
    </recommendedName>
    <alternativeName>
        <fullName evidence="8">Cytochrome bc1 reductase complex subunit QcrA</fullName>
    </alternativeName>
</protein>
<evidence type="ECO:0000313" key="11">
    <source>
        <dbReference type="EMBL" id="MBB5431895.1"/>
    </source>
</evidence>
<dbReference type="GO" id="GO:0051537">
    <property type="term" value="F:2 iron, 2 sulfur cluster binding"/>
    <property type="evidence" value="ECO:0007669"/>
    <property type="project" value="UniProtKB-KW"/>
</dbReference>
<keyword evidence="7" id="KW-1015">Disulfide bond</keyword>